<reference evidence="4 5" key="1">
    <citation type="submission" date="2016-11" db="EMBL/GenBank/DDBJ databases">
        <authorList>
            <person name="Jaros S."/>
            <person name="Januszkiewicz K."/>
            <person name="Wedrychowicz H."/>
        </authorList>
    </citation>
    <scope>NUCLEOTIDE SEQUENCE [LARGE SCALE GENOMIC DNA]</scope>
    <source>
        <strain evidence="4 5">DSM 16917</strain>
    </source>
</reference>
<dbReference type="OrthoDB" id="7356080at2"/>
<dbReference type="CDD" id="cd04301">
    <property type="entry name" value="NAT_SF"/>
    <property type="match status" value="1"/>
</dbReference>
<evidence type="ECO:0000256" key="1">
    <source>
        <dbReference type="ARBA" id="ARBA00022679"/>
    </source>
</evidence>
<feature type="domain" description="N-acetyltransferase" evidence="3">
    <location>
        <begin position="1"/>
        <end position="131"/>
    </location>
</feature>
<evidence type="ECO:0000313" key="4">
    <source>
        <dbReference type="EMBL" id="SHI19049.1"/>
    </source>
</evidence>
<gene>
    <name evidence="4" type="ORF">SAMN02745129_4619</name>
</gene>
<sequence>MVIRQASLQDINKLRQVFLSCESNDELDMSRLVRFIASQGRTFVAQVDGEVTAFVAVNKVSPGIHALYVEPQSQGQGLGRALMETAQTYLQQLGVKRATLHCAVNRPAQHFYRALGWQCRRGDGLWSRRLPAAQGGTRVPDAQWTSRLADADTGSDRATDDCLPAKTRWYLE</sequence>
<dbReference type="InterPro" id="IPR050832">
    <property type="entry name" value="Bact_Acetyltransf"/>
</dbReference>
<dbReference type="RefSeq" id="WP_073326110.1">
    <property type="nucleotide sequence ID" value="NZ_FQXG01000009.1"/>
</dbReference>
<keyword evidence="2" id="KW-0012">Acyltransferase</keyword>
<organism evidence="4 5">
    <name type="scientific">Ferrimonas marina</name>
    <dbReference type="NCBI Taxonomy" id="299255"/>
    <lineage>
        <taxon>Bacteria</taxon>
        <taxon>Pseudomonadati</taxon>
        <taxon>Pseudomonadota</taxon>
        <taxon>Gammaproteobacteria</taxon>
        <taxon>Alteromonadales</taxon>
        <taxon>Ferrimonadaceae</taxon>
        <taxon>Ferrimonas</taxon>
    </lineage>
</organism>
<dbReference type="SUPFAM" id="SSF55729">
    <property type="entry name" value="Acyl-CoA N-acyltransferases (Nat)"/>
    <property type="match status" value="1"/>
</dbReference>
<dbReference type="PROSITE" id="PS51186">
    <property type="entry name" value="GNAT"/>
    <property type="match status" value="1"/>
</dbReference>
<dbReference type="InterPro" id="IPR016181">
    <property type="entry name" value="Acyl_CoA_acyltransferase"/>
</dbReference>
<keyword evidence="1 4" id="KW-0808">Transferase</keyword>
<proteinExistence type="predicted"/>
<dbReference type="EMBL" id="FQXG01000009">
    <property type="protein sequence ID" value="SHI19049.1"/>
    <property type="molecule type" value="Genomic_DNA"/>
</dbReference>
<dbReference type="PANTHER" id="PTHR43877">
    <property type="entry name" value="AMINOALKYLPHOSPHONATE N-ACETYLTRANSFERASE-RELATED-RELATED"/>
    <property type="match status" value="1"/>
</dbReference>
<evidence type="ECO:0000259" key="3">
    <source>
        <dbReference type="PROSITE" id="PS51186"/>
    </source>
</evidence>
<evidence type="ECO:0000313" key="5">
    <source>
        <dbReference type="Proteomes" id="UP000184268"/>
    </source>
</evidence>
<dbReference type="AlphaFoldDB" id="A0A1M5Z4B0"/>
<keyword evidence="5" id="KW-1185">Reference proteome</keyword>
<dbReference type="Pfam" id="PF00583">
    <property type="entry name" value="Acetyltransf_1"/>
    <property type="match status" value="1"/>
</dbReference>
<accession>A0A1M5Z4B0</accession>
<evidence type="ECO:0000256" key="2">
    <source>
        <dbReference type="ARBA" id="ARBA00023315"/>
    </source>
</evidence>
<protein>
    <submittedName>
        <fullName evidence="4">Acetyltransferase (GNAT) family protein</fullName>
    </submittedName>
</protein>
<dbReference type="Gene3D" id="3.40.630.30">
    <property type="match status" value="1"/>
</dbReference>
<name>A0A1M5Z4B0_9GAMM</name>
<dbReference type="InterPro" id="IPR000182">
    <property type="entry name" value="GNAT_dom"/>
</dbReference>
<dbReference type="STRING" id="299255.SAMN02745129_4619"/>
<dbReference type="GO" id="GO:0016747">
    <property type="term" value="F:acyltransferase activity, transferring groups other than amino-acyl groups"/>
    <property type="evidence" value="ECO:0007669"/>
    <property type="project" value="InterPro"/>
</dbReference>
<dbReference type="Proteomes" id="UP000184268">
    <property type="component" value="Unassembled WGS sequence"/>
</dbReference>